<proteinExistence type="predicted"/>
<sequence>MPSTLPHKYHDEIVENGYTVIKQLLSRDEIEKFLKLSREEIGKARNGDWPFVRFNGKQFPPWDKPEDEPDIWGVTHLMHPKWGSVGKQFQELYTDEKVLNVVKDILQTEDLNMELFNMLINPTKKDFDLRWHRDDVENSASDEKEMEILERCAFSGAQFNLALKDDVNLIVVPKSHARPRTAEERQKLKFEPITGQLVVHLEPGDCAFYNPNILHRATYSTKRERVTLHGSYGNYKNGKNRARLVLQHGVADWLDQFEPTNNEINIMADRLKQVSEQMKGKDLGYSLEG</sequence>
<reference evidence="1" key="1">
    <citation type="submission" date="2020-10" db="EMBL/GenBank/DDBJ databases">
        <authorList>
            <person name="Roach M.J.R."/>
        </authorList>
    </citation>
    <scope>NUCLEOTIDE SEQUENCE</scope>
    <source>
        <strain evidence="1">CBS 1945</strain>
    </source>
</reference>
<dbReference type="AlphaFoldDB" id="A0A875RUJ6"/>
<dbReference type="Pfam" id="PF05721">
    <property type="entry name" value="PhyH"/>
    <property type="match status" value="1"/>
</dbReference>
<accession>A0A875RUJ6</accession>
<evidence type="ECO:0008006" key="3">
    <source>
        <dbReference type="Google" id="ProtNLM"/>
    </source>
</evidence>
<organism evidence="1 2">
    <name type="scientific">Eeniella nana</name>
    <name type="common">Yeast</name>
    <name type="synonym">Brettanomyces nanus</name>
    <dbReference type="NCBI Taxonomy" id="13502"/>
    <lineage>
        <taxon>Eukaryota</taxon>
        <taxon>Fungi</taxon>
        <taxon>Dikarya</taxon>
        <taxon>Ascomycota</taxon>
        <taxon>Saccharomycotina</taxon>
        <taxon>Pichiomycetes</taxon>
        <taxon>Pichiales</taxon>
        <taxon>Pichiaceae</taxon>
        <taxon>Brettanomyces</taxon>
    </lineage>
</organism>
<dbReference type="RefSeq" id="XP_038778212.1">
    <property type="nucleotide sequence ID" value="XM_038922284.1"/>
</dbReference>
<name>A0A875RUJ6_EENNA</name>
<evidence type="ECO:0000313" key="1">
    <source>
        <dbReference type="EMBL" id="QPG74647.1"/>
    </source>
</evidence>
<dbReference type="InterPro" id="IPR008775">
    <property type="entry name" value="Phytyl_CoA_dOase-like"/>
</dbReference>
<keyword evidence="2" id="KW-1185">Reference proteome</keyword>
<dbReference type="Proteomes" id="UP000662931">
    <property type="component" value="Chromosome 2"/>
</dbReference>
<dbReference type="EMBL" id="CP064813">
    <property type="protein sequence ID" value="QPG74647.1"/>
    <property type="molecule type" value="Genomic_DNA"/>
</dbReference>
<dbReference type="PANTHER" id="PTHR40470">
    <property type="entry name" value="PHYTANOYL-COA DIOXYGENASE FAMILY PROTEIN (AFU_ORTHOLOGUE AFUA_2G15850)"/>
    <property type="match status" value="1"/>
</dbReference>
<dbReference type="GeneID" id="62195380"/>
<gene>
    <name evidence="1" type="ORF">FOA43_001979</name>
</gene>
<dbReference type="SUPFAM" id="SSF51197">
    <property type="entry name" value="Clavaminate synthase-like"/>
    <property type="match status" value="1"/>
</dbReference>
<dbReference type="PANTHER" id="PTHR40470:SF1">
    <property type="entry name" value="PHYTANOYL-COA DIOXYGENASE FAMILY PROTEIN (AFU_ORTHOLOGUE AFUA_2G15850)"/>
    <property type="match status" value="1"/>
</dbReference>
<dbReference type="OrthoDB" id="2106152at2759"/>
<dbReference type="Gene3D" id="2.60.120.620">
    <property type="entry name" value="q2cbj1_9rhob like domain"/>
    <property type="match status" value="1"/>
</dbReference>
<dbReference type="KEGG" id="bnn:FOA43_001979"/>
<evidence type="ECO:0000313" key="2">
    <source>
        <dbReference type="Proteomes" id="UP000662931"/>
    </source>
</evidence>
<protein>
    <recommendedName>
        <fullName evidence="3">Phytanoyl-CoA dioxygenase family protein</fullName>
    </recommendedName>
</protein>